<reference evidence="2 3" key="1">
    <citation type="submission" date="2021-06" db="EMBL/GenBank/DDBJ databases">
        <authorList>
            <person name="Kallberg Y."/>
            <person name="Tangrot J."/>
            <person name="Rosling A."/>
        </authorList>
    </citation>
    <scope>NUCLEOTIDE SEQUENCE [LARGE SCALE GENOMIC DNA]</scope>
    <source>
        <strain evidence="2 3">120-4 pot B 10/14</strain>
    </source>
</reference>
<organism evidence="2 3">
    <name type="scientific">Gigaspora margarita</name>
    <dbReference type="NCBI Taxonomy" id="4874"/>
    <lineage>
        <taxon>Eukaryota</taxon>
        <taxon>Fungi</taxon>
        <taxon>Fungi incertae sedis</taxon>
        <taxon>Mucoromycota</taxon>
        <taxon>Glomeromycotina</taxon>
        <taxon>Glomeromycetes</taxon>
        <taxon>Diversisporales</taxon>
        <taxon>Gigasporaceae</taxon>
        <taxon>Gigaspora</taxon>
    </lineage>
</organism>
<evidence type="ECO:0000313" key="2">
    <source>
        <dbReference type="EMBL" id="CAG8847829.1"/>
    </source>
</evidence>
<dbReference type="Proteomes" id="UP000789901">
    <property type="component" value="Unassembled WGS sequence"/>
</dbReference>
<keyword evidence="3" id="KW-1185">Reference proteome</keyword>
<sequence>KKRIRPSLRHYSECNNKSSQPNVTKEENLKHRKRSKVKTELEKSILILGKIIRSIRDGKLNLEIGLLQPQSLDEEEQNLRGWKKILEKKCLTENTISRNKEIQNKVKKHCEMIVNNQGQISHVYNRKAFSELVSKEKCKAKSSDPKVYKPTSYVQESLYENLLEEISDKE</sequence>
<feature type="region of interest" description="Disordered" evidence="1">
    <location>
        <begin position="1"/>
        <end position="35"/>
    </location>
</feature>
<accession>A0ABN7X5I5</accession>
<proteinExistence type="predicted"/>
<protein>
    <submittedName>
        <fullName evidence="2">25804_t:CDS:1</fullName>
    </submittedName>
</protein>
<evidence type="ECO:0000313" key="3">
    <source>
        <dbReference type="Proteomes" id="UP000789901"/>
    </source>
</evidence>
<dbReference type="EMBL" id="CAJVQB010089492">
    <property type="protein sequence ID" value="CAG8847829.1"/>
    <property type="molecule type" value="Genomic_DNA"/>
</dbReference>
<feature type="non-terminal residue" evidence="2">
    <location>
        <position position="1"/>
    </location>
</feature>
<evidence type="ECO:0000256" key="1">
    <source>
        <dbReference type="SAM" id="MobiDB-lite"/>
    </source>
</evidence>
<comment type="caution">
    <text evidence="2">The sequence shown here is derived from an EMBL/GenBank/DDBJ whole genome shotgun (WGS) entry which is preliminary data.</text>
</comment>
<name>A0ABN7X5I5_GIGMA</name>
<gene>
    <name evidence="2" type="ORF">GMARGA_LOCUS38866</name>
</gene>
<feature type="compositionally biased region" description="Polar residues" evidence="1">
    <location>
        <begin position="13"/>
        <end position="23"/>
    </location>
</feature>